<dbReference type="AlphaFoldDB" id="A0A1Z4NB89"/>
<protein>
    <submittedName>
        <fullName evidence="1">Uncharacterized protein</fullName>
    </submittedName>
</protein>
<reference evidence="1 2" key="1">
    <citation type="submission" date="2017-06" db="EMBL/GenBank/DDBJ databases">
        <title>Genome sequencing of cyanobaciteial culture collection at National Institute for Environmental Studies (NIES).</title>
        <authorList>
            <person name="Hirose Y."/>
            <person name="Shimura Y."/>
            <person name="Fujisawa T."/>
            <person name="Nakamura Y."/>
            <person name="Kawachi M."/>
        </authorList>
    </citation>
    <scope>NUCLEOTIDE SEQUENCE [LARGE SCALE GENOMIC DNA]</scope>
    <source>
        <strain evidence="1 2">NIES-37</strain>
        <plasmid evidence="2">Plasmid1 dna</plasmid>
    </source>
</reference>
<name>A0A1Z4NB89_9CYAN</name>
<gene>
    <name evidence="1" type="ORF">NIES37_69790</name>
</gene>
<organism evidence="1 2">
    <name type="scientific">Tolypothrix tenuis PCC 7101</name>
    <dbReference type="NCBI Taxonomy" id="231146"/>
    <lineage>
        <taxon>Bacteria</taxon>
        <taxon>Bacillati</taxon>
        <taxon>Cyanobacteriota</taxon>
        <taxon>Cyanophyceae</taxon>
        <taxon>Nostocales</taxon>
        <taxon>Tolypothrichaceae</taxon>
        <taxon>Tolypothrix</taxon>
    </lineage>
</organism>
<geneLocation type="plasmid" evidence="2">
    <name>Plasmid1 dna</name>
</geneLocation>
<keyword evidence="2" id="KW-1185">Reference proteome</keyword>
<evidence type="ECO:0000313" key="1">
    <source>
        <dbReference type="EMBL" id="BAZ02966.1"/>
    </source>
</evidence>
<evidence type="ECO:0000313" key="2">
    <source>
        <dbReference type="Proteomes" id="UP000218785"/>
    </source>
</evidence>
<dbReference type="PROSITE" id="PS51257">
    <property type="entry name" value="PROKAR_LIPOPROTEIN"/>
    <property type="match status" value="1"/>
</dbReference>
<dbReference type="Proteomes" id="UP000218785">
    <property type="component" value="Plasmid plasmid1"/>
</dbReference>
<dbReference type="EMBL" id="AP018249">
    <property type="protein sequence ID" value="BAZ02966.1"/>
    <property type="molecule type" value="Genomic_DNA"/>
</dbReference>
<keyword evidence="1" id="KW-0614">Plasmid</keyword>
<sequence length="182" mass="19833">MFTRKVNWLWLLVIGGTVTACTPPTLVNLNDKDERNTTQAQAETVPDYPPMYDVDVKVCGNIIAPLKEGKRCVNQELRLWGPVGEAKLVRAGISLPSVSSVENKLAIASKGCYPVYSQPSQQQFYWADSMIQVNKGGTAPTVEVKPTQLSNQQIHDLMTSKLSSRTITTFGGVGCESASSVK</sequence>
<accession>A0A1Z4NB89</accession>
<proteinExistence type="predicted"/>
<dbReference type="KEGG" id="ttq:NIES37_69790"/>
<dbReference type="RefSeq" id="WP_096584691.1">
    <property type="nucleotide sequence ID" value="NZ_CAWNJS010000002.1"/>
</dbReference>